<keyword evidence="1" id="KW-0732">Signal</keyword>
<dbReference type="RefSeq" id="WP_111570618.1">
    <property type="nucleotide sequence ID" value="NZ_QLME01000001.1"/>
</dbReference>
<dbReference type="Proteomes" id="UP000294697">
    <property type="component" value="Unassembled WGS sequence"/>
</dbReference>
<dbReference type="Pfam" id="PF01547">
    <property type="entry name" value="SBP_bac_1"/>
    <property type="match status" value="1"/>
</dbReference>
<dbReference type="InterPro" id="IPR006059">
    <property type="entry name" value="SBP"/>
</dbReference>
<protein>
    <submittedName>
        <fullName evidence="2">Carbohydrate ABC transporter substrate-binding protein (CUT1 family)</fullName>
    </submittedName>
</protein>
<dbReference type="SUPFAM" id="SSF53850">
    <property type="entry name" value="Periplasmic binding protein-like II"/>
    <property type="match status" value="1"/>
</dbReference>
<dbReference type="InterPro" id="IPR050490">
    <property type="entry name" value="Bact_solute-bd_prot1"/>
</dbReference>
<name>A0A4R7Z6V7_9FIRM</name>
<accession>A0A4R7Z6V7</accession>
<sequence>MKKSVLSLMIIALLLSTIPTAVLAQDEEITLRMAWWGSQNRHTRTLRVIDMYEEMNPNVNIEPQYTGWTGYWEKMAAQAAGDRLPDIMQHDRKYIVQYADNNQLVDLNPYVESGILDMSDVDMPMGEMDGKLYGITLGVNSVGIAADEVLFETAGVELPGPEWTWEEYIEIGNTIHDKLGVYADRTLPHSWGGLFDLRIWLRQHGESLYNEDATALGYEDDQLFVDLYTQMKELIDAGFYAPPSLIKEVGTNVEEELVTNQQAAMAGLWSNQIVAASSAAGKKLELLTLPKLKDQVQEGLFIKQGQYLAVTRNSEHPEEAAKFVNFFLNNIEANKVLMAERGVPAPKDVREALMPLLDEVNKEQFEYVETASNHSSAIYAPPPSGHMEIVDLKKRLMMSIMYGAIEPMEAAKEFRTTANKILAKNN</sequence>
<dbReference type="EMBL" id="SODA01000005">
    <property type="protein sequence ID" value="TDW06366.1"/>
    <property type="molecule type" value="Genomic_DNA"/>
</dbReference>
<evidence type="ECO:0000313" key="2">
    <source>
        <dbReference type="EMBL" id="TDW06366.1"/>
    </source>
</evidence>
<dbReference type="AlphaFoldDB" id="A0A4R7Z6V7"/>
<dbReference type="PANTHER" id="PTHR43649:SF11">
    <property type="entry name" value="ABC TRANSPORTER SUBSTRATE-BINDING PROTEIN YESO-RELATED"/>
    <property type="match status" value="1"/>
</dbReference>
<evidence type="ECO:0000313" key="3">
    <source>
        <dbReference type="Proteomes" id="UP000294697"/>
    </source>
</evidence>
<dbReference type="PANTHER" id="PTHR43649">
    <property type="entry name" value="ARABINOSE-BINDING PROTEIN-RELATED"/>
    <property type="match status" value="1"/>
</dbReference>
<dbReference type="Gene3D" id="3.40.190.10">
    <property type="entry name" value="Periplasmic binding protein-like II"/>
    <property type="match status" value="2"/>
</dbReference>
<proteinExistence type="predicted"/>
<dbReference type="OrthoDB" id="9798191at2"/>
<reference evidence="2 3" key="1">
    <citation type="submission" date="2019-03" db="EMBL/GenBank/DDBJ databases">
        <title>Subsurface microbial communities from deep shales in Ohio and West Virginia, USA.</title>
        <authorList>
            <person name="Wrighton K."/>
        </authorList>
    </citation>
    <scope>NUCLEOTIDE SEQUENCE [LARGE SCALE GENOMIC DNA]</scope>
    <source>
        <strain evidence="2 3">MSL9.2</strain>
    </source>
</reference>
<gene>
    <name evidence="2" type="ORF">C8C77_1052</name>
</gene>
<organism evidence="2 3">
    <name type="scientific">Halanaerobium saccharolyticum</name>
    <dbReference type="NCBI Taxonomy" id="43595"/>
    <lineage>
        <taxon>Bacteria</taxon>
        <taxon>Bacillati</taxon>
        <taxon>Bacillota</taxon>
        <taxon>Clostridia</taxon>
        <taxon>Halanaerobiales</taxon>
        <taxon>Halanaerobiaceae</taxon>
        <taxon>Halanaerobium</taxon>
    </lineage>
</organism>
<feature type="signal peptide" evidence="1">
    <location>
        <begin position="1"/>
        <end position="24"/>
    </location>
</feature>
<evidence type="ECO:0000256" key="1">
    <source>
        <dbReference type="SAM" id="SignalP"/>
    </source>
</evidence>
<feature type="chain" id="PRO_5020458998" evidence="1">
    <location>
        <begin position="25"/>
        <end position="426"/>
    </location>
</feature>
<comment type="caution">
    <text evidence="2">The sequence shown here is derived from an EMBL/GenBank/DDBJ whole genome shotgun (WGS) entry which is preliminary data.</text>
</comment>